<evidence type="ECO:0000313" key="14">
    <source>
        <dbReference type="Proteomes" id="UP000663829"/>
    </source>
</evidence>
<keyword evidence="6" id="KW-0472">Membrane</keyword>
<dbReference type="Pfam" id="PF18139">
    <property type="entry name" value="LSDAT_euk"/>
    <property type="match status" value="1"/>
</dbReference>
<keyword evidence="7" id="KW-0407">Ion channel</keyword>
<keyword evidence="3" id="KW-0812">Transmembrane</keyword>
<evidence type="ECO:0000256" key="2">
    <source>
        <dbReference type="ARBA" id="ARBA00022448"/>
    </source>
</evidence>
<comment type="caution">
    <text evidence="11">The sequence shown here is derived from an EMBL/GenBank/DDBJ whole genome shotgun (WGS) entry which is preliminary data.</text>
</comment>
<dbReference type="PANTHER" id="PTHR13800">
    <property type="entry name" value="TRANSIENT RECEPTOR POTENTIAL CATION CHANNEL, SUBFAMILY M, MEMBER 6"/>
    <property type="match status" value="1"/>
</dbReference>
<dbReference type="GO" id="GO:0005886">
    <property type="term" value="C:plasma membrane"/>
    <property type="evidence" value="ECO:0007669"/>
    <property type="project" value="TreeGrafter"/>
</dbReference>
<evidence type="ECO:0000259" key="8">
    <source>
        <dbReference type="Pfam" id="PF18139"/>
    </source>
</evidence>
<evidence type="ECO:0000256" key="4">
    <source>
        <dbReference type="ARBA" id="ARBA00022989"/>
    </source>
</evidence>
<reference evidence="11" key="1">
    <citation type="submission" date="2021-02" db="EMBL/GenBank/DDBJ databases">
        <authorList>
            <person name="Nowell W R."/>
        </authorList>
    </citation>
    <scope>NUCLEOTIDE SEQUENCE</scope>
</reference>
<dbReference type="EMBL" id="CAJOBA010034591">
    <property type="protein sequence ID" value="CAF3988454.1"/>
    <property type="molecule type" value="Genomic_DNA"/>
</dbReference>
<keyword evidence="5" id="KW-0406">Ion transport</keyword>
<proteinExistence type="predicted"/>
<dbReference type="AlphaFoldDB" id="A0A815KFB5"/>
<keyword evidence="4" id="KW-1133">Transmembrane helix</keyword>
<feature type="domain" description="TRPM-like" evidence="9">
    <location>
        <begin position="431"/>
        <end position="678"/>
    </location>
</feature>
<dbReference type="Proteomes" id="UP000682733">
    <property type="component" value="Unassembled WGS sequence"/>
</dbReference>
<dbReference type="InterPro" id="IPR041491">
    <property type="entry name" value="TRPM_SLOG"/>
</dbReference>
<dbReference type="PANTHER" id="PTHR13800:SF1">
    <property type="entry name" value="TRANSIENT RECEPTOR POTENTIAL CATION CHANNEL TRPM"/>
    <property type="match status" value="1"/>
</dbReference>
<sequence length="736" mass="84030">MNPGDSHLAHGIGYIRRFAIREQLYKAIDAKSYGIIEFPDNRYKKAQFIRVAPDTSIDHIKHLLFNVWSDTQPSLVISITGGAKKYKMPPRMVKAFRQGLLKVASSTGAWIITGGLNTGIMKLIGEIVRVKPVSKLKSRPINLIGIATWGCVAGATDRLVVQGEVVRYPKQREEVQGEASLEPNHTNFLLIDDGLIHKYGGEIQFRARLEKAISATGNRQLHQLPSFSERTEPLVLLEAKSTPVPVVLLVIEGGPNTIRTVHEAVVQNSIPAVLFDGTGRCCNFFGKVYRKYLEYKDQLIPPKNATQSENITTTKPITEEEVKQILRAEVAEDIKKFRGKDNLDQTDYFQMVYECIHKKFKLLTIIGFNLDDLTEPDIDLVILKALLIASNIEYHAESEDGTKSACYFRRKLEQLQLALDWDRVDIAKTYIMTDKEDWAEIDLNKLFITALERNQVNFIKLFLEHDFSLTSLFENYDKLSVLYRMLDSSPHTSSYYRSLDIHLDDNTDGNIGANDTLYYIYRRYIKPLIGDFFEIDAVLGTTTFEDNTSSNNPSRQNSEAFIEDMDIDKLLLFWAVLTNKQDCALLFWSRTKNKICAALTANLLYTKIIANKRFQYDKGLCQERAHEFEQLAINLLNLLYKYHKRECTYSIVRQIPSYGNCTWLSIAAEANAKNFIAHRAVQDVLKNIWYGYIHEETSDTMIVLSSFIPLLSGFINYQTSLIYVDADQAVSDEVKY</sequence>
<dbReference type="InterPro" id="IPR057366">
    <property type="entry name" value="TRPM-like"/>
</dbReference>
<evidence type="ECO:0000256" key="3">
    <source>
        <dbReference type="ARBA" id="ARBA00022692"/>
    </source>
</evidence>
<evidence type="ECO:0008006" key="15">
    <source>
        <dbReference type="Google" id="ProtNLM"/>
    </source>
</evidence>
<evidence type="ECO:0000259" key="9">
    <source>
        <dbReference type="Pfam" id="PF25508"/>
    </source>
</evidence>
<dbReference type="Pfam" id="PF25508">
    <property type="entry name" value="TRPM2"/>
    <property type="match status" value="1"/>
</dbReference>
<dbReference type="Proteomes" id="UP000677228">
    <property type="component" value="Unassembled WGS sequence"/>
</dbReference>
<dbReference type="EMBL" id="CAJNOQ010017063">
    <property type="protein sequence ID" value="CAF1392426.1"/>
    <property type="molecule type" value="Genomic_DNA"/>
</dbReference>
<dbReference type="OrthoDB" id="310870at2759"/>
<evidence type="ECO:0000256" key="1">
    <source>
        <dbReference type="ARBA" id="ARBA00004141"/>
    </source>
</evidence>
<dbReference type="Proteomes" id="UP000663829">
    <property type="component" value="Unassembled WGS sequence"/>
</dbReference>
<dbReference type="GO" id="GO:0030001">
    <property type="term" value="P:metal ion transport"/>
    <property type="evidence" value="ECO:0007669"/>
    <property type="project" value="TreeGrafter"/>
</dbReference>
<evidence type="ECO:0000313" key="13">
    <source>
        <dbReference type="EMBL" id="CAF4286878.1"/>
    </source>
</evidence>
<feature type="domain" description="TRPM SLOG" evidence="8">
    <location>
        <begin position="46"/>
        <end position="326"/>
    </location>
</feature>
<dbReference type="InterPro" id="IPR050927">
    <property type="entry name" value="TRPM"/>
</dbReference>
<name>A0A815KFB5_9BILA</name>
<keyword evidence="2" id="KW-0813">Transport</keyword>
<gene>
    <name evidence="11" type="ORF">GPM918_LOCUS32862</name>
    <name evidence="10" type="ORF">OVA965_LOCUS22876</name>
    <name evidence="13" type="ORF">SRO942_LOCUS33535</name>
    <name evidence="12" type="ORF">TMI583_LOCUS23591</name>
</gene>
<accession>A0A815KFB5</accession>
<dbReference type="EMBL" id="CAJOBC010082472">
    <property type="protein sequence ID" value="CAF4286878.1"/>
    <property type="molecule type" value="Genomic_DNA"/>
</dbReference>
<evidence type="ECO:0000256" key="6">
    <source>
        <dbReference type="ARBA" id="ARBA00023136"/>
    </source>
</evidence>
<dbReference type="Proteomes" id="UP000681722">
    <property type="component" value="Unassembled WGS sequence"/>
</dbReference>
<organism evidence="11 14">
    <name type="scientific">Didymodactylos carnosus</name>
    <dbReference type="NCBI Taxonomy" id="1234261"/>
    <lineage>
        <taxon>Eukaryota</taxon>
        <taxon>Metazoa</taxon>
        <taxon>Spiralia</taxon>
        <taxon>Gnathifera</taxon>
        <taxon>Rotifera</taxon>
        <taxon>Eurotatoria</taxon>
        <taxon>Bdelloidea</taxon>
        <taxon>Philodinida</taxon>
        <taxon>Philodinidae</taxon>
        <taxon>Didymodactylos</taxon>
    </lineage>
</organism>
<dbReference type="GO" id="GO:0005261">
    <property type="term" value="F:monoatomic cation channel activity"/>
    <property type="evidence" value="ECO:0007669"/>
    <property type="project" value="TreeGrafter"/>
</dbReference>
<dbReference type="EMBL" id="CAJNOK010013065">
    <property type="protein sequence ID" value="CAF1177228.1"/>
    <property type="molecule type" value="Genomic_DNA"/>
</dbReference>
<protein>
    <recommendedName>
        <fullName evidence="15">TRPM SLOG domain-containing protein</fullName>
    </recommendedName>
</protein>
<evidence type="ECO:0000256" key="5">
    <source>
        <dbReference type="ARBA" id="ARBA00023065"/>
    </source>
</evidence>
<evidence type="ECO:0000256" key="7">
    <source>
        <dbReference type="ARBA" id="ARBA00023303"/>
    </source>
</evidence>
<comment type="subcellular location">
    <subcellularLocation>
        <location evidence="1">Membrane</location>
        <topology evidence="1">Multi-pass membrane protein</topology>
    </subcellularLocation>
</comment>
<evidence type="ECO:0000313" key="11">
    <source>
        <dbReference type="EMBL" id="CAF1392426.1"/>
    </source>
</evidence>
<evidence type="ECO:0000313" key="12">
    <source>
        <dbReference type="EMBL" id="CAF3988454.1"/>
    </source>
</evidence>
<keyword evidence="14" id="KW-1185">Reference proteome</keyword>
<evidence type="ECO:0000313" key="10">
    <source>
        <dbReference type="EMBL" id="CAF1177228.1"/>
    </source>
</evidence>